<dbReference type="EMBL" id="MEWR01000013">
    <property type="protein sequence ID" value="OGC81997.1"/>
    <property type="molecule type" value="Genomic_DNA"/>
</dbReference>
<evidence type="ECO:0000313" key="4">
    <source>
        <dbReference type="Proteomes" id="UP000177614"/>
    </source>
</evidence>
<organism evidence="3 4">
    <name type="scientific">Candidatus Abawacabacteria bacterium RBG_16_42_10</name>
    <dbReference type="NCBI Taxonomy" id="1817814"/>
    <lineage>
        <taxon>Bacteria</taxon>
        <taxon>Candidatus Abawacaibacteriota</taxon>
    </lineage>
</organism>
<dbReference type="Gene3D" id="3.90.1640.10">
    <property type="entry name" value="inorganic pyrophosphatase (n-terminal core)"/>
    <property type="match status" value="1"/>
</dbReference>
<protein>
    <recommendedName>
        <fullName evidence="5">DDH domain-containing protein</fullName>
    </recommendedName>
</protein>
<dbReference type="Pfam" id="PF02272">
    <property type="entry name" value="DHHA1"/>
    <property type="match status" value="1"/>
</dbReference>
<dbReference type="PANTHER" id="PTHR47618:SF1">
    <property type="entry name" value="BIFUNCTIONAL OLIGORIBONUCLEASE AND PAP PHOSPHATASE NRNA"/>
    <property type="match status" value="1"/>
</dbReference>
<dbReference type="Pfam" id="PF01368">
    <property type="entry name" value="DHH"/>
    <property type="match status" value="1"/>
</dbReference>
<feature type="domain" description="DHHA1" evidence="2">
    <location>
        <begin position="237"/>
        <end position="307"/>
    </location>
</feature>
<dbReference type="GO" id="GO:0003676">
    <property type="term" value="F:nucleic acid binding"/>
    <property type="evidence" value="ECO:0007669"/>
    <property type="project" value="InterPro"/>
</dbReference>
<dbReference type="InterPro" id="IPR001667">
    <property type="entry name" value="DDH_dom"/>
</dbReference>
<evidence type="ECO:0000259" key="2">
    <source>
        <dbReference type="Pfam" id="PF02272"/>
    </source>
</evidence>
<gene>
    <name evidence="3" type="ORF">A2V81_00020</name>
</gene>
<sequence>MNFDTQTLATLKNAIHQAQHILLIDPVGIDGDSIGSHIAWKLGLQQLGKQATHFSLSKLPRKYHFLRTSQEMVNELPDFTNVDIAILCDQGDAMHGLKEKFERLKENCTVINIDHHHSNHGIGHINIVIPEATSSTQVTFYLLKELGILITADIATCLLNGLYTDSGSFQHSNTSKEALNLASTLLKRGANFHAIVRHNFHSMPINKLRIWGRVLERLHVSEEQVSVSGVTLDDFSETNTGPDALEGVVDFMTGIPESKFSLLLSERENVVKGSLRTLRDDIDLSELAQLFNGGGHKKASGFAVPGALKIIDNKVEIVPTSE</sequence>
<dbReference type="InterPro" id="IPR051319">
    <property type="entry name" value="Oligoribo/pAp-PDE_c-di-AMP_PDE"/>
</dbReference>
<accession>A0A1F4XJY6</accession>
<dbReference type="STRING" id="1817814.A2V81_00020"/>
<reference evidence="3 4" key="1">
    <citation type="journal article" date="2016" name="Nat. Commun.">
        <title>Thousands of microbial genomes shed light on interconnected biogeochemical processes in an aquifer system.</title>
        <authorList>
            <person name="Anantharaman K."/>
            <person name="Brown C.T."/>
            <person name="Hug L.A."/>
            <person name="Sharon I."/>
            <person name="Castelle C.J."/>
            <person name="Probst A.J."/>
            <person name="Thomas B.C."/>
            <person name="Singh A."/>
            <person name="Wilkins M.J."/>
            <person name="Karaoz U."/>
            <person name="Brodie E.L."/>
            <person name="Williams K.H."/>
            <person name="Hubbard S.S."/>
            <person name="Banfield J.F."/>
        </authorList>
    </citation>
    <scope>NUCLEOTIDE SEQUENCE [LARGE SCALE GENOMIC DNA]</scope>
</reference>
<evidence type="ECO:0000313" key="3">
    <source>
        <dbReference type="EMBL" id="OGC81997.1"/>
    </source>
</evidence>
<dbReference type="SUPFAM" id="SSF64182">
    <property type="entry name" value="DHH phosphoesterases"/>
    <property type="match status" value="1"/>
</dbReference>
<feature type="domain" description="DDH" evidence="1">
    <location>
        <begin position="29"/>
        <end position="161"/>
    </location>
</feature>
<dbReference type="InterPro" id="IPR038763">
    <property type="entry name" value="DHH_sf"/>
</dbReference>
<evidence type="ECO:0008006" key="5">
    <source>
        <dbReference type="Google" id="ProtNLM"/>
    </source>
</evidence>
<dbReference type="PANTHER" id="PTHR47618">
    <property type="entry name" value="BIFUNCTIONAL OLIGORIBONUCLEASE AND PAP PHOSPHATASE NRNA"/>
    <property type="match status" value="1"/>
</dbReference>
<name>A0A1F4XJY6_9BACT</name>
<dbReference type="AlphaFoldDB" id="A0A1F4XJY6"/>
<dbReference type="Gene3D" id="3.10.310.30">
    <property type="match status" value="1"/>
</dbReference>
<proteinExistence type="predicted"/>
<dbReference type="InterPro" id="IPR003156">
    <property type="entry name" value="DHHA1_dom"/>
</dbReference>
<comment type="caution">
    <text evidence="3">The sequence shown here is derived from an EMBL/GenBank/DDBJ whole genome shotgun (WGS) entry which is preliminary data.</text>
</comment>
<evidence type="ECO:0000259" key="1">
    <source>
        <dbReference type="Pfam" id="PF01368"/>
    </source>
</evidence>
<dbReference type="Proteomes" id="UP000177614">
    <property type="component" value="Unassembled WGS sequence"/>
</dbReference>